<protein>
    <submittedName>
        <fullName evidence="3">Uncharacterized protein</fullName>
    </submittedName>
</protein>
<dbReference type="Proteomes" id="UP000053864">
    <property type="component" value="Unassembled WGS sequence"/>
</dbReference>
<sequence>MVTEIRIYHPNAGISAATKASTRGAQPNGVISKKAKQG</sequence>
<dbReference type="EMBL" id="KI671134">
    <property type="protein sequence ID" value="ETL47644.1"/>
    <property type="molecule type" value="Genomic_DNA"/>
</dbReference>
<evidence type="ECO:0000313" key="3">
    <source>
        <dbReference type="EMBL" id="ETM00736.1"/>
    </source>
</evidence>
<reference evidence="3" key="1">
    <citation type="submission" date="2013-11" db="EMBL/GenBank/DDBJ databases">
        <title>The Genome Sequence of Phytophthora parasitica CHvinca01.</title>
        <authorList>
            <consortium name="The Broad Institute Genomics Platform"/>
            <person name="Russ C."/>
            <person name="Tyler B."/>
            <person name="Panabieres F."/>
            <person name="Shan W."/>
            <person name="Tripathy S."/>
            <person name="Grunwald N."/>
            <person name="Machado M."/>
            <person name="Johnson C.S."/>
            <person name="Arredondo F."/>
            <person name="Hong C."/>
            <person name="Coffey M."/>
            <person name="Young S.K."/>
            <person name="Zeng Q."/>
            <person name="Gargeya S."/>
            <person name="Fitzgerald M."/>
            <person name="Abouelleil A."/>
            <person name="Alvarado L."/>
            <person name="Chapman S.B."/>
            <person name="Gainer-Dewar J."/>
            <person name="Goldberg J."/>
            <person name="Griggs A."/>
            <person name="Gujja S."/>
            <person name="Hansen M."/>
            <person name="Howarth C."/>
            <person name="Imamovic A."/>
            <person name="Ireland A."/>
            <person name="Larimer J."/>
            <person name="McCowan C."/>
            <person name="Murphy C."/>
            <person name="Pearson M."/>
            <person name="Poon T.W."/>
            <person name="Priest M."/>
            <person name="Roberts A."/>
            <person name="Saif S."/>
            <person name="Shea T."/>
            <person name="Sykes S."/>
            <person name="Wortman J."/>
            <person name="Nusbaum C."/>
            <person name="Birren B."/>
        </authorList>
    </citation>
    <scope>NUCLEOTIDE SEQUENCE [LARGE SCALE GENOMIC DNA]</scope>
    <source>
        <strain evidence="3">CHvinca01</strain>
    </source>
</reference>
<feature type="region of interest" description="Disordered" evidence="1">
    <location>
        <begin position="18"/>
        <end position="38"/>
    </location>
</feature>
<organism evidence="3">
    <name type="scientific">Phytophthora nicotianae</name>
    <name type="common">Potato buckeye rot agent</name>
    <name type="synonym">Phytophthora parasitica</name>
    <dbReference type="NCBI Taxonomy" id="4792"/>
    <lineage>
        <taxon>Eukaryota</taxon>
        <taxon>Sar</taxon>
        <taxon>Stramenopiles</taxon>
        <taxon>Oomycota</taxon>
        <taxon>Peronosporomycetes</taxon>
        <taxon>Peronosporales</taxon>
        <taxon>Peronosporaceae</taxon>
        <taxon>Phytophthora</taxon>
    </lineage>
</organism>
<dbReference type="EMBL" id="KI677902">
    <property type="protein sequence ID" value="ETM00736.1"/>
    <property type="molecule type" value="Genomic_DNA"/>
</dbReference>
<gene>
    <name evidence="2" type="ORF">L916_02625</name>
    <name evidence="3" type="ORF">L917_02564</name>
</gene>
<evidence type="ECO:0000313" key="4">
    <source>
        <dbReference type="Proteomes" id="UP000053864"/>
    </source>
</evidence>
<evidence type="ECO:0000313" key="2">
    <source>
        <dbReference type="EMBL" id="ETL47644.1"/>
    </source>
</evidence>
<reference evidence="2 4" key="2">
    <citation type="submission" date="2013-11" db="EMBL/GenBank/DDBJ databases">
        <title>The Genome Sequence of Phytophthora parasitica CJ05E6.</title>
        <authorList>
            <consortium name="The Broad Institute Genomics Platform"/>
            <person name="Russ C."/>
            <person name="Tyler B."/>
            <person name="Panabieres F."/>
            <person name="Shan W."/>
            <person name="Tripathy S."/>
            <person name="Grunwald N."/>
            <person name="Machado M."/>
            <person name="Johnson C.S."/>
            <person name="Arredondo F."/>
            <person name="Hong C."/>
            <person name="Coffey M."/>
            <person name="Young S.K."/>
            <person name="Zeng Q."/>
            <person name="Gargeya S."/>
            <person name="Fitzgerald M."/>
            <person name="Abouelleil A."/>
            <person name="Alvarado L."/>
            <person name="Chapman S.B."/>
            <person name="Gainer-Dewar J."/>
            <person name="Goldberg J."/>
            <person name="Griggs A."/>
            <person name="Gujja S."/>
            <person name="Hansen M."/>
            <person name="Howarth C."/>
            <person name="Imamovic A."/>
            <person name="Ireland A."/>
            <person name="Larimer J."/>
            <person name="McCowan C."/>
            <person name="Murphy C."/>
            <person name="Pearson M."/>
            <person name="Poon T.W."/>
            <person name="Priest M."/>
            <person name="Roberts A."/>
            <person name="Saif S."/>
            <person name="Shea T."/>
            <person name="Sykes S."/>
            <person name="Wortman J."/>
            <person name="Nusbaum C."/>
            <person name="Birren B."/>
        </authorList>
    </citation>
    <scope>NUCLEOTIDE SEQUENCE [LARGE SCALE GENOMIC DNA]</scope>
    <source>
        <strain evidence="2 4">CJ05E6</strain>
    </source>
</reference>
<dbReference type="Proteomes" id="UP000054423">
    <property type="component" value="Unassembled WGS sequence"/>
</dbReference>
<name>W2LVU0_PHYNI</name>
<evidence type="ECO:0000256" key="1">
    <source>
        <dbReference type="SAM" id="MobiDB-lite"/>
    </source>
</evidence>
<dbReference type="AlphaFoldDB" id="W2LVU0"/>
<accession>W2LVU0</accession>
<proteinExistence type="predicted"/>